<dbReference type="GO" id="GO:0005576">
    <property type="term" value="C:extracellular region"/>
    <property type="evidence" value="ECO:0007669"/>
    <property type="project" value="TreeGrafter"/>
</dbReference>
<evidence type="ECO:0000256" key="1">
    <source>
        <dbReference type="ARBA" id="ARBA00005641"/>
    </source>
</evidence>
<dbReference type="PANTHER" id="PTHR31297:SF42">
    <property type="entry name" value="GLYCOSIDE HYDROLASE FAMILY 5 DOMAIN-CONTAINING PROTEIN"/>
    <property type="match status" value="1"/>
</dbReference>
<dbReference type="GO" id="GO:0008422">
    <property type="term" value="F:beta-glucosidase activity"/>
    <property type="evidence" value="ECO:0007669"/>
    <property type="project" value="TreeGrafter"/>
</dbReference>
<dbReference type="InterPro" id="IPR001547">
    <property type="entry name" value="Glyco_hydro_5"/>
</dbReference>
<accession>A0AA39P241</accession>
<dbReference type="AlphaFoldDB" id="A0AA39P241"/>
<feature type="signal peptide" evidence="5">
    <location>
        <begin position="1"/>
        <end position="24"/>
    </location>
</feature>
<gene>
    <name evidence="7" type="ORF">IW261DRAFT_1402155</name>
</gene>
<evidence type="ECO:0000259" key="6">
    <source>
        <dbReference type="Pfam" id="PF00150"/>
    </source>
</evidence>
<evidence type="ECO:0000256" key="2">
    <source>
        <dbReference type="ARBA" id="ARBA00022801"/>
    </source>
</evidence>
<feature type="chain" id="PRO_5041217447" evidence="5">
    <location>
        <begin position="25"/>
        <end position="430"/>
    </location>
</feature>
<keyword evidence="2 4" id="KW-0378">Hydrolase</keyword>
<dbReference type="EMBL" id="JAUEPR010000021">
    <property type="protein sequence ID" value="KAK0476147.1"/>
    <property type="molecule type" value="Genomic_DNA"/>
</dbReference>
<organism evidence="7 8">
    <name type="scientific">Armillaria novae-zelandiae</name>
    <dbReference type="NCBI Taxonomy" id="153914"/>
    <lineage>
        <taxon>Eukaryota</taxon>
        <taxon>Fungi</taxon>
        <taxon>Dikarya</taxon>
        <taxon>Basidiomycota</taxon>
        <taxon>Agaricomycotina</taxon>
        <taxon>Agaricomycetes</taxon>
        <taxon>Agaricomycetidae</taxon>
        <taxon>Agaricales</taxon>
        <taxon>Marasmiineae</taxon>
        <taxon>Physalacriaceae</taxon>
        <taxon>Armillaria</taxon>
    </lineage>
</organism>
<protein>
    <submittedName>
        <fullName evidence="7">Exo-beta-1,3-glucanase</fullName>
    </submittedName>
</protein>
<evidence type="ECO:0000313" key="7">
    <source>
        <dbReference type="EMBL" id="KAK0476147.1"/>
    </source>
</evidence>
<dbReference type="Gene3D" id="3.20.20.80">
    <property type="entry name" value="Glycosidases"/>
    <property type="match status" value="1"/>
</dbReference>
<evidence type="ECO:0000256" key="5">
    <source>
        <dbReference type="SAM" id="SignalP"/>
    </source>
</evidence>
<feature type="domain" description="Glycoside hydrolase family 5" evidence="6">
    <location>
        <begin position="99"/>
        <end position="293"/>
    </location>
</feature>
<sequence>MGISLLRAVAVAAFGFSLLEPVLAISPVFNYGEDEVRGVNLGGWLVLEPWITPSLFENTGELHFVRCCMTSLQIFTLGISAIVDEWTFCEYQDTNTARKALTEHWNTWITESDFIDIAAAGLNHVRIPIGYWAFNVTEDEPYIQGQVHYLRKALRWAAAHGLQVIVDLHGVPGSQNGFDNSGRRLPYPGWHSNHSNVVRSNEILHEMARLFGGSAAIIEPLNEPAGFYGNDVLQVVKQYWEDSYGAIRSIPGTNAVALIHDAFQDLDYWKDFMRREDNYDGVAMDTHIYQMFSSEEVARSDDEHIAAACQKRSSLSSFHLLTIVGEWTAAPTDCAKYLNGRGVGARYDGTHPNSNRVGDCGCKTGSALSFSPEYKVFLRKYWEAQVITYRNWIHWTWKAESADDWSYQAGLVGGWIPRNATERLYPSICG</sequence>
<proteinExistence type="inferred from homology"/>
<reference evidence="7" key="1">
    <citation type="submission" date="2023-06" db="EMBL/GenBank/DDBJ databases">
        <authorList>
            <consortium name="Lawrence Berkeley National Laboratory"/>
            <person name="Ahrendt S."/>
            <person name="Sahu N."/>
            <person name="Indic B."/>
            <person name="Wong-Bajracharya J."/>
            <person name="Merenyi Z."/>
            <person name="Ke H.-M."/>
            <person name="Monk M."/>
            <person name="Kocsube S."/>
            <person name="Drula E."/>
            <person name="Lipzen A."/>
            <person name="Balint B."/>
            <person name="Henrissat B."/>
            <person name="Andreopoulos B."/>
            <person name="Martin F.M."/>
            <person name="Harder C.B."/>
            <person name="Rigling D."/>
            <person name="Ford K.L."/>
            <person name="Foster G.D."/>
            <person name="Pangilinan J."/>
            <person name="Papanicolaou A."/>
            <person name="Barry K."/>
            <person name="LaButti K."/>
            <person name="Viragh M."/>
            <person name="Koriabine M."/>
            <person name="Yan M."/>
            <person name="Riley R."/>
            <person name="Champramary S."/>
            <person name="Plett K.L."/>
            <person name="Tsai I.J."/>
            <person name="Slot J."/>
            <person name="Sipos G."/>
            <person name="Plett J."/>
            <person name="Nagy L.G."/>
            <person name="Grigoriev I.V."/>
        </authorList>
    </citation>
    <scope>NUCLEOTIDE SEQUENCE</scope>
    <source>
        <strain evidence="7">ICMP 16352</strain>
    </source>
</reference>
<comment type="similarity">
    <text evidence="1 4">Belongs to the glycosyl hydrolase 5 (cellulase A) family.</text>
</comment>
<keyword evidence="3 4" id="KW-0326">Glycosidase</keyword>
<dbReference type="Pfam" id="PF00150">
    <property type="entry name" value="Cellulase"/>
    <property type="match status" value="1"/>
</dbReference>
<evidence type="ECO:0000313" key="8">
    <source>
        <dbReference type="Proteomes" id="UP001175227"/>
    </source>
</evidence>
<comment type="caution">
    <text evidence="7">The sequence shown here is derived from an EMBL/GenBank/DDBJ whole genome shotgun (WGS) entry which is preliminary data.</text>
</comment>
<dbReference type="InterPro" id="IPR017853">
    <property type="entry name" value="GH"/>
</dbReference>
<dbReference type="InterPro" id="IPR050386">
    <property type="entry name" value="Glycosyl_hydrolase_5"/>
</dbReference>
<dbReference type="GO" id="GO:0009986">
    <property type="term" value="C:cell surface"/>
    <property type="evidence" value="ECO:0007669"/>
    <property type="project" value="TreeGrafter"/>
</dbReference>
<dbReference type="Proteomes" id="UP001175227">
    <property type="component" value="Unassembled WGS sequence"/>
</dbReference>
<dbReference type="SUPFAM" id="SSF51445">
    <property type="entry name" value="(Trans)glycosidases"/>
    <property type="match status" value="1"/>
</dbReference>
<name>A0AA39P241_9AGAR</name>
<evidence type="ECO:0000256" key="3">
    <source>
        <dbReference type="ARBA" id="ARBA00023295"/>
    </source>
</evidence>
<keyword evidence="5" id="KW-0732">Signal</keyword>
<evidence type="ECO:0000256" key="4">
    <source>
        <dbReference type="RuleBase" id="RU361153"/>
    </source>
</evidence>
<keyword evidence="8" id="KW-1185">Reference proteome</keyword>
<dbReference type="GO" id="GO:0009251">
    <property type="term" value="P:glucan catabolic process"/>
    <property type="evidence" value="ECO:0007669"/>
    <property type="project" value="TreeGrafter"/>
</dbReference>
<dbReference type="PANTHER" id="PTHR31297">
    <property type="entry name" value="GLUCAN ENDO-1,6-BETA-GLUCOSIDASE B"/>
    <property type="match status" value="1"/>
</dbReference>